<evidence type="ECO:0000313" key="2">
    <source>
        <dbReference type="Proteomes" id="UP000823775"/>
    </source>
</evidence>
<accession>A0ABS8WRZ0</accession>
<dbReference type="Proteomes" id="UP000823775">
    <property type="component" value="Unassembled WGS sequence"/>
</dbReference>
<organism evidence="1 2">
    <name type="scientific">Datura stramonium</name>
    <name type="common">Jimsonweed</name>
    <name type="synonym">Common thornapple</name>
    <dbReference type="NCBI Taxonomy" id="4076"/>
    <lineage>
        <taxon>Eukaryota</taxon>
        <taxon>Viridiplantae</taxon>
        <taxon>Streptophyta</taxon>
        <taxon>Embryophyta</taxon>
        <taxon>Tracheophyta</taxon>
        <taxon>Spermatophyta</taxon>
        <taxon>Magnoliopsida</taxon>
        <taxon>eudicotyledons</taxon>
        <taxon>Gunneridae</taxon>
        <taxon>Pentapetalae</taxon>
        <taxon>asterids</taxon>
        <taxon>lamiids</taxon>
        <taxon>Solanales</taxon>
        <taxon>Solanaceae</taxon>
        <taxon>Solanoideae</taxon>
        <taxon>Datureae</taxon>
        <taxon>Datura</taxon>
    </lineage>
</organism>
<proteinExistence type="predicted"/>
<gene>
    <name evidence="1" type="ORF">HAX54_053177</name>
</gene>
<sequence>MSKRGNFISRIDSYEYALKRNPTQKKEMMKGNKREEARSFGRFRRWSSGVWPEIEVSKSGDILRGEESRRDGGIWNNVEWKRRGGDPVVRSLVRLSSDRTERRWIRSGEGVNEEEKGLVVFSGLLMEPVRAGTAPHRRVTNAGGTN</sequence>
<comment type="caution">
    <text evidence="1">The sequence shown here is derived from an EMBL/GenBank/DDBJ whole genome shotgun (WGS) entry which is preliminary data.</text>
</comment>
<protein>
    <submittedName>
        <fullName evidence="1">Uncharacterized protein</fullName>
    </submittedName>
</protein>
<reference evidence="1 2" key="1">
    <citation type="journal article" date="2021" name="BMC Genomics">
        <title>Datura genome reveals duplications of psychoactive alkaloid biosynthetic genes and high mutation rate following tissue culture.</title>
        <authorList>
            <person name="Rajewski A."/>
            <person name="Carter-House D."/>
            <person name="Stajich J."/>
            <person name="Litt A."/>
        </authorList>
    </citation>
    <scope>NUCLEOTIDE SEQUENCE [LARGE SCALE GENOMIC DNA]</scope>
    <source>
        <strain evidence="1">AR-01</strain>
    </source>
</reference>
<keyword evidence="2" id="KW-1185">Reference proteome</keyword>
<dbReference type="EMBL" id="JACEIK010009838">
    <property type="protein sequence ID" value="MCE3214740.1"/>
    <property type="molecule type" value="Genomic_DNA"/>
</dbReference>
<evidence type="ECO:0000313" key="1">
    <source>
        <dbReference type="EMBL" id="MCE3214740.1"/>
    </source>
</evidence>
<name>A0ABS8WRZ0_DATST</name>